<keyword evidence="4" id="KW-1185">Reference proteome</keyword>
<dbReference type="PANTHER" id="PTHR15572">
    <property type="entry name" value="GLIOMA TUMOR SUPPRESSOR CANDIDATE REGION GENE 1"/>
    <property type="match status" value="1"/>
</dbReference>
<dbReference type="GO" id="GO:0045893">
    <property type="term" value="P:positive regulation of DNA-templated transcription"/>
    <property type="evidence" value="ECO:0007669"/>
    <property type="project" value="TreeGrafter"/>
</dbReference>
<reference evidence="3 4" key="2">
    <citation type="journal article" date="2023" name="Mol. Biol. Evol.">
        <title>Genomics of Secondarily Temperate Adaptation in the Only Non-Antarctic Icefish.</title>
        <authorList>
            <person name="Rivera-Colon A.G."/>
            <person name="Rayamajhi N."/>
            <person name="Minhas B.F."/>
            <person name="Madrigal G."/>
            <person name="Bilyk K.T."/>
            <person name="Yoon V."/>
            <person name="Hune M."/>
            <person name="Gregory S."/>
            <person name="Cheng C.H.C."/>
            <person name="Catchen J.M."/>
        </authorList>
    </citation>
    <scope>NUCLEOTIDE SEQUENCE [LARGE SCALE GENOMIC DNA]</scope>
    <source>
        <strain evidence="3">JMC-PN-2008</strain>
    </source>
</reference>
<feature type="region of interest" description="Disordered" evidence="1">
    <location>
        <begin position="560"/>
        <end position="729"/>
    </location>
</feature>
<feature type="compositionally biased region" description="Low complexity" evidence="1">
    <location>
        <begin position="50"/>
        <end position="63"/>
    </location>
</feature>
<protein>
    <recommendedName>
        <fullName evidence="2">GLTSCR protein conserved domain-containing protein</fullName>
    </recommendedName>
</protein>
<feature type="compositionally biased region" description="Low complexity" evidence="1">
    <location>
        <begin position="853"/>
        <end position="869"/>
    </location>
</feature>
<sequence length="1045" mass="111040">MEDEDGTCLLDVLCDPQALNDFLHGTNELQTEDLLINSSSGGGSLFTDAPSPGSLLGDGSDSPDSPPPGCVDLSFLEEALLSSPEGEEDPGEELGGGTAVQAGYEGKKGGPQCDILQQSLQEADITEQTLALDPGGENLSLYSPPFIPRDTQAAVDPPQPSLLAVGPGCPSLKPAAPPQLMGLLPGNVFPETFSLSQASMILHRAVPRPLLPPRPLLTPPLRTAPGLLLQRAAPPLPIQPKLPVSIQPRLVQISPKPPGQKPAPGLTFVPGAASPNILLSPPPQKPVAPPPPPQVKQLSLQLVNPGPFLLQPQLFQGHSQYLLQGRAPITISQPAAAARPLLTPPGPALHPPSTGGPQILTVPPRQLNFSFSSPAGPLALRQVLSGPLQLQPGAPTVFQMPGAYAAGGPRTTLVHGPALGNHITLINSSGVLPPDLTSISIVNGPSVVQGLPFAARAPQTEGPLSLQQAPVMLLPERGVQEERGPEETLQQIQQVLQSVSVQPPPAALQSPPPPAVTVLQPPPEAPMPPHPAVEKLLMPPIDETTLEDEVTPPRSQNEVFMQHQEAPPSPLSPLSPLSSELLAADQAMETLSSPDRETPPQSQDPKDAERQSFSPQSSDQLQVSQACFPPDQNQLQVQYSVSQPPSPTQPDPPAGGDPHAVQQYTQHKPTAALLVEPEEFPLQPSSPAAGGLQGQGPPEPRDQTPTLRSLQTCSKPADPPQREKLTPATRRHRFQQRLCSDQASVQASFTGPAFPSLQDAVTRLLPYHCCAGAPPTQHSFHTVDQEFDSVSGFLLKRTKDMVNKYRQLLVREAQQESPSAEMVMLERLFLQAERCALVEDRRKVRRDPESFMSALAPSSSSPHGARSSPSSPPPAWTRLSDRPPGLRTYRSSSRGALRLTIKHESGSRKVVHNSACEPGLKRDHTGQLTNGGYHPPPAPDADPQETPNGAHPAEEVPATDSKMKALPMPQVEAPPPHREVSAPKLRCCRPDAPPRPLQEDPMLSEHLQSAIDSILELQRLQGPSAAPPAGPSLDQAVSSVLQGQL</sequence>
<evidence type="ECO:0000256" key="1">
    <source>
        <dbReference type="SAM" id="MobiDB-lite"/>
    </source>
</evidence>
<feature type="compositionally biased region" description="Pro residues" evidence="1">
    <location>
        <begin position="644"/>
        <end position="655"/>
    </location>
</feature>
<feature type="compositionally biased region" description="Polar residues" evidence="1">
    <location>
        <begin position="611"/>
        <end position="625"/>
    </location>
</feature>
<feature type="compositionally biased region" description="Polar residues" evidence="1">
    <location>
        <begin position="1035"/>
        <end position="1045"/>
    </location>
</feature>
<proteinExistence type="predicted"/>
<feature type="region of interest" description="Disordered" evidence="1">
    <location>
        <begin position="41"/>
        <end position="69"/>
    </location>
</feature>
<dbReference type="InterPro" id="IPR015671">
    <property type="entry name" value="GSCR1_dom"/>
</dbReference>
<feature type="region of interest" description="Disordered" evidence="1">
    <location>
        <begin position="270"/>
        <end position="295"/>
    </location>
</feature>
<dbReference type="EMBL" id="JAUZQC010000016">
    <property type="protein sequence ID" value="KAK5857926.1"/>
    <property type="molecule type" value="Genomic_DNA"/>
</dbReference>
<dbReference type="InterPro" id="IPR052438">
    <property type="entry name" value="Chromatin_remod/trans_coact"/>
</dbReference>
<evidence type="ECO:0000313" key="3">
    <source>
        <dbReference type="EMBL" id="KAK5857926.1"/>
    </source>
</evidence>
<dbReference type="AlphaFoldDB" id="A0AAN7X5B0"/>
<dbReference type="Proteomes" id="UP001346869">
    <property type="component" value="Unassembled WGS sequence"/>
</dbReference>
<gene>
    <name evidence="3" type="ORF">PBY51_011135</name>
</gene>
<feature type="compositionally biased region" description="Low complexity" evidence="1">
    <location>
        <begin position="574"/>
        <end position="584"/>
    </location>
</feature>
<feature type="region of interest" description="Disordered" evidence="1">
    <location>
        <begin position="501"/>
        <end position="534"/>
    </location>
</feature>
<evidence type="ECO:0000259" key="2">
    <source>
        <dbReference type="Pfam" id="PF15249"/>
    </source>
</evidence>
<evidence type="ECO:0000313" key="4">
    <source>
        <dbReference type="Proteomes" id="UP001346869"/>
    </source>
</evidence>
<feature type="compositionally biased region" description="Basic and acidic residues" evidence="1">
    <location>
        <begin position="594"/>
        <end position="610"/>
    </location>
</feature>
<reference evidence="3 4" key="1">
    <citation type="journal article" date="2023" name="Genes (Basel)">
        <title>Chromosome-Level Genome Assembly and Circadian Gene Repertoire of the Patagonia Blennie Eleginops maclovinus-The Closest Ancestral Proxy of Antarctic Cryonotothenioids.</title>
        <authorList>
            <person name="Cheng C.C."/>
            <person name="Rivera-Colon A.G."/>
            <person name="Minhas B.F."/>
            <person name="Wilson L."/>
            <person name="Rayamajhi N."/>
            <person name="Vargas-Chacoff L."/>
            <person name="Catchen J.M."/>
        </authorList>
    </citation>
    <scope>NUCLEOTIDE SEQUENCE [LARGE SCALE GENOMIC DNA]</scope>
    <source>
        <strain evidence="3">JMC-PN-2008</strain>
    </source>
</reference>
<organism evidence="3 4">
    <name type="scientific">Eleginops maclovinus</name>
    <name type="common">Patagonian blennie</name>
    <name type="synonym">Eleginus maclovinus</name>
    <dbReference type="NCBI Taxonomy" id="56733"/>
    <lineage>
        <taxon>Eukaryota</taxon>
        <taxon>Metazoa</taxon>
        <taxon>Chordata</taxon>
        <taxon>Craniata</taxon>
        <taxon>Vertebrata</taxon>
        <taxon>Euteleostomi</taxon>
        <taxon>Actinopterygii</taxon>
        <taxon>Neopterygii</taxon>
        <taxon>Teleostei</taxon>
        <taxon>Neoteleostei</taxon>
        <taxon>Acanthomorphata</taxon>
        <taxon>Eupercaria</taxon>
        <taxon>Perciformes</taxon>
        <taxon>Notothenioidei</taxon>
        <taxon>Eleginopidae</taxon>
        <taxon>Eleginops</taxon>
    </lineage>
</organism>
<feature type="compositionally biased region" description="Pro residues" evidence="1">
    <location>
        <begin position="502"/>
        <end position="531"/>
    </location>
</feature>
<name>A0AAN7X5B0_ELEMC</name>
<feature type="region of interest" description="Disordered" evidence="1">
    <location>
        <begin position="846"/>
        <end position="1045"/>
    </location>
</feature>
<feature type="region of interest" description="Disordered" evidence="1">
    <location>
        <begin position="82"/>
        <end position="106"/>
    </location>
</feature>
<feature type="compositionally biased region" description="Polar residues" evidence="1">
    <location>
        <begin position="703"/>
        <end position="714"/>
    </location>
</feature>
<comment type="caution">
    <text evidence="3">The sequence shown here is derived from an EMBL/GenBank/DDBJ whole genome shotgun (WGS) entry which is preliminary data.</text>
</comment>
<feature type="domain" description="GLTSCR protein conserved" evidence="2">
    <location>
        <begin position="741"/>
        <end position="842"/>
    </location>
</feature>
<dbReference type="Pfam" id="PF15249">
    <property type="entry name" value="GLTSCR1"/>
    <property type="match status" value="1"/>
</dbReference>
<dbReference type="PANTHER" id="PTHR15572:SF4">
    <property type="entry name" value="GLIOMA TUMOR SUPPRESSOR CANDIDATE REGION GENE 1 PROTEIN-LIKE ISOFORM X1"/>
    <property type="match status" value="1"/>
</dbReference>
<accession>A0AAN7X5B0</accession>
<feature type="compositionally biased region" description="Low complexity" evidence="1">
    <location>
        <begin position="634"/>
        <end position="643"/>
    </location>
</feature>
<feature type="compositionally biased region" description="Pro residues" evidence="1">
    <location>
        <begin position="280"/>
        <end position="294"/>
    </location>
</feature>
<dbReference type="GO" id="GO:0016514">
    <property type="term" value="C:SWI/SNF complex"/>
    <property type="evidence" value="ECO:0007669"/>
    <property type="project" value="TreeGrafter"/>
</dbReference>